<dbReference type="PANTHER" id="PTHR43101">
    <property type="entry name" value="BETA-FRUCTOSIDASE"/>
    <property type="match status" value="1"/>
</dbReference>
<dbReference type="InterPro" id="IPR001362">
    <property type="entry name" value="Glyco_hydro_32"/>
</dbReference>
<sequence>MEPIAYWSFDEGQGCLAHERSTSSKDQIHYALAKGRFQPPQDPVWRKGIRGYALLFDGYSTWLQRSVDQSPRLSKSLTITTWIAPRSYDFGDEQRLAAIVNQHDRERCEGYVFGLSRHGSWSLQLALGEEWVEVWCYDHPIPKGAWSFVSATYEALTGLMKLYLNGCKVAEKQLSKKDIGITASTEDLLIGRNNKGVILAEAFTMNMFDGLMDELRLYDLAMSEEDIARSYRDYLSEHGGVVPAIPYEHLAIHRANFAQDRHRPQYHLTSPGHWMNEPHAPIYFNGLYHLFYQFNPNGPFWHYIHWGHWVSEDLVHWRDLPVALAPEPGIDPDGIWSGSAAFDENGYPALFYTAGNYACSPNQSVGLAYTTYPQDGDLDLKKWVKHSEPIVVQKPGIGYFGEFRDPFVWKENDTWIMLVGTGIEGKGGTAMVYHSENLTDWKLEGPLYVSNYEQYPYLGVVWELPVLLPLKRDGQETGKHILLISPWGPEAKVEVNYWMGEWDSSRFRFIPDHEEPRLIDVGDFHFTGPSGMVDPVTGRSLLFTIAQGERTPEIDYDCGWSHGAGMPISLTVREDGQLGIEPIEEMRQLRGAQLLNLQNVSLDEANECLQHIQNDSFEIELTFGPGAVHQYGISVRRTPDGEEETVLFYDQDRERLGVNRNKSTLDVRERTTGIQEGLLELHGEPLNLRVFVDRSLIEAYANGQKCLTTRAYPSRLDALGLLLHGERDIRIMSVQMWEIKPAFQVSV</sequence>
<dbReference type="Gene3D" id="2.115.10.20">
    <property type="entry name" value="Glycosyl hydrolase domain, family 43"/>
    <property type="match status" value="1"/>
</dbReference>
<dbReference type="SUPFAM" id="SSF75005">
    <property type="entry name" value="Arabinanase/levansucrase/invertase"/>
    <property type="match status" value="1"/>
</dbReference>
<name>A0ABM9CL82_9BACL</name>
<keyword evidence="10" id="KW-1185">Reference proteome</keyword>
<evidence type="ECO:0000256" key="7">
    <source>
        <dbReference type="RuleBase" id="RU362110"/>
    </source>
</evidence>
<accession>A0ABM9CL82</accession>
<dbReference type="InterPro" id="IPR013189">
    <property type="entry name" value="Glyco_hydro_32_C"/>
</dbReference>
<dbReference type="InterPro" id="IPR013320">
    <property type="entry name" value="ConA-like_dom_sf"/>
</dbReference>
<dbReference type="SUPFAM" id="SSF49899">
    <property type="entry name" value="Concanavalin A-like lectins/glucanases"/>
    <property type="match status" value="2"/>
</dbReference>
<dbReference type="PANTHER" id="PTHR43101:SF1">
    <property type="entry name" value="BETA-FRUCTOSIDASE"/>
    <property type="match status" value="1"/>
</dbReference>
<dbReference type="Pfam" id="PF13385">
    <property type="entry name" value="Laminin_G_3"/>
    <property type="match status" value="1"/>
</dbReference>
<keyword evidence="3" id="KW-0732">Signal</keyword>
<dbReference type="RefSeq" id="WP_236290762.1">
    <property type="nucleotide sequence ID" value="NZ_CAKMMW010000016.1"/>
</dbReference>
<dbReference type="SMART" id="SM00640">
    <property type="entry name" value="Glyco_32"/>
    <property type="match status" value="1"/>
</dbReference>
<dbReference type="InterPro" id="IPR013148">
    <property type="entry name" value="Glyco_hydro_32_N"/>
</dbReference>
<dbReference type="InterPro" id="IPR051214">
    <property type="entry name" value="GH32_Enzymes"/>
</dbReference>
<organism evidence="9 10">
    <name type="scientific">Paenibacillus allorhizoplanae</name>
    <dbReference type="NCBI Taxonomy" id="2905648"/>
    <lineage>
        <taxon>Bacteria</taxon>
        <taxon>Bacillati</taxon>
        <taxon>Bacillota</taxon>
        <taxon>Bacilli</taxon>
        <taxon>Bacillales</taxon>
        <taxon>Paenibacillaceae</taxon>
        <taxon>Paenibacillus</taxon>
    </lineage>
</organism>
<evidence type="ECO:0000256" key="6">
    <source>
        <dbReference type="ARBA" id="ARBA00023295"/>
    </source>
</evidence>
<dbReference type="Proteomes" id="UP000838821">
    <property type="component" value="Unassembled WGS sequence"/>
</dbReference>
<proteinExistence type="inferred from homology"/>
<comment type="caution">
    <text evidence="9">The sequence shown here is derived from an EMBL/GenBank/DDBJ whole genome shotgun (WGS) entry which is preliminary data.</text>
</comment>
<evidence type="ECO:0000256" key="3">
    <source>
        <dbReference type="ARBA" id="ARBA00022729"/>
    </source>
</evidence>
<dbReference type="SMART" id="SM00560">
    <property type="entry name" value="LamGL"/>
    <property type="match status" value="1"/>
</dbReference>
<dbReference type="EC" id="3.2.1.26" evidence="2"/>
<evidence type="ECO:0000313" key="9">
    <source>
        <dbReference type="EMBL" id="CAH1217588.1"/>
    </source>
</evidence>
<dbReference type="Gene3D" id="2.60.120.560">
    <property type="entry name" value="Exo-inulinase, domain 1"/>
    <property type="match status" value="1"/>
</dbReference>
<dbReference type="InterPro" id="IPR023296">
    <property type="entry name" value="Glyco_hydro_beta-prop_sf"/>
</dbReference>
<evidence type="ECO:0000256" key="1">
    <source>
        <dbReference type="ARBA" id="ARBA00009902"/>
    </source>
</evidence>
<dbReference type="Gene3D" id="2.60.120.200">
    <property type="match status" value="1"/>
</dbReference>
<evidence type="ECO:0000313" key="10">
    <source>
        <dbReference type="Proteomes" id="UP000838821"/>
    </source>
</evidence>
<evidence type="ECO:0000256" key="2">
    <source>
        <dbReference type="ARBA" id="ARBA00012758"/>
    </source>
</evidence>
<dbReference type="CDD" id="cd08996">
    <property type="entry name" value="GH32_FFase"/>
    <property type="match status" value="1"/>
</dbReference>
<evidence type="ECO:0000259" key="8">
    <source>
        <dbReference type="SMART" id="SM00560"/>
    </source>
</evidence>
<keyword evidence="6 7" id="KW-0326">Glycosidase</keyword>
<comment type="similarity">
    <text evidence="1 7">Belongs to the glycosyl hydrolase 32 family.</text>
</comment>
<evidence type="ECO:0000256" key="5">
    <source>
        <dbReference type="ARBA" id="ARBA00023157"/>
    </source>
</evidence>
<feature type="domain" description="LamG-like jellyroll fold" evidence="8">
    <location>
        <begin position="75"/>
        <end position="225"/>
    </location>
</feature>
<reference evidence="9" key="1">
    <citation type="submission" date="2022-01" db="EMBL/GenBank/DDBJ databases">
        <authorList>
            <person name="Criscuolo A."/>
        </authorList>
    </citation>
    <scope>NUCLEOTIDE SEQUENCE</scope>
    <source>
        <strain evidence="9">CIP111891</strain>
    </source>
</reference>
<keyword evidence="5" id="KW-1015">Disulfide bond</keyword>
<protein>
    <recommendedName>
        <fullName evidence="2">beta-fructofuranosidase</fullName>
        <ecNumber evidence="2">3.2.1.26</ecNumber>
    </recommendedName>
</protein>
<dbReference type="Pfam" id="PF08244">
    <property type="entry name" value="Glyco_hydro_32C"/>
    <property type="match status" value="1"/>
</dbReference>
<evidence type="ECO:0000256" key="4">
    <source>
        <dbReference type="ARBA" id="ARBA00022801"/>
    </source>
</evidence>
<dbReference type="Pfam" id="PF00251">
    <property type="entry name" value="Glyco_hydro_32N"/>
    <property type="match status" value="1"/>
</dbReference>
<keyword evidence="4 7" id="KW-0378">Hydrolase</keyword>
<dbReference type="InterPro" id="IPR006558">
    <property type="entry name" value="LamG-like"/>
</dbReference>
<gene>
    <name evidence="9" type="ORF">PAECIP111891_04595</name>
</gene>
<dbReference type="EMBL" id="CAKMMW010000016">
    <property type="protein sequence ID" value="CAH1217588.1"/>
    <property type="molecule type" value="Genomic_DNA"/>
</dbReference>